<evidence type="ECO:0000313" key="2">
    <source>
        <dbReference type="EMBL" id="AAT89862.1"/>
    </source>
</evidence>
<reference evidence="2 3" key="1">
    <citation type="journal article" date="2004" name="Mol. Plant Microbe Interact.">
        <title>The genome sequence of the Gram-positive sugarcane pathogen Leifsonia xyli subsp. xyli.</title>
        <authorList>
            <person name="Monteiro-Vitorello C.B."/>
            <person name="Camargo L.E.A."/>
            <person name="Van Sluys M.A."/>
            <person name="Kitajima J.P."/>
            <person name="Truffi D."/>
            <person name="do Amaral A.M."/>
            <person name="Harakava R."/>
            <person name="de Oliveira J.C.F."/>
            <person name="Wood D."/>
            <person name="de Oliveira M.C."/>
            <person name="Miyaki C.Y."/>
            <person name="Takita M.A."/>
            <person name="da Silva A.C.R."/>
            <person name="Furlan L.R."/>
            <person name="Carraro D.M."/>
            <person name="Camarotte G."/>
            <person name="Almeida N.F. Jr."/>
            <person name="Carrer H."/>
            <person name="Coutinho L.L."/>
            <person name="El-Dorry H.A."/>
            <person name="Ferro M.I.T."/>
            <person name="Gagliardi P.R."/>
            <person name="Giglioti E."/>
            <person name="Goldman M.H.S."/>
            <person name="Goldman G.H."/>
            <person name="Kimura E.T."/>
            <person name="Ferro E.S."/>
            <person name="Kuramae E.E."/>
            <person name="Lemos E.G.M."/>
            <person name="Lemos M.V.F."/>
            <person name="Mauro S.M.Z."/>
            <person name="Machado M.A."/>
            <person name="Marino C.L."/>
            <person name="Menck C.F."/>
            <person name="Nunes L.R."/>
            <person name="Oliveira R.C."/>
            <person name="Pereira G.G."/>
            <person name="Siqueira W."/>
            <person name="de Souza A.A."/>
            <person name="Tsai S.M."/>
            <person name="Zanca A.S."/>
            <person name="Simpson A.J.G."/>
            <person name="Brumbley S.M."/>
            <person name="Setubal J.C."/>
        </authorList>
    </citation>
    <scope>NUCLEOTIDE SEQUENCE [LARGE SCALE GENOMIC DNA]</scope>
    <source>
        <strain evidence="2 3">CTCB07</strain>
    </source>
</reference>
<keyword evidence="1" id="KW-0812">Transmembrane</keyword>
<evidence type="ECO:0000313" key="3">
    <source>
        <dbReference type="Proteomes" id="UP000001306"/>
    </source>
</evidence>
<dbReference type="AlphaFoldDB" id="Q6ACN1"/>
<dbReference type="EMBL" id="AE016822">
    <property type="protein sequence ID" value="AAT89862.1"/>
    <property type="molecule type" value="Genomic_DNA"/>
</dbReference>
<keyword evidence="3" id="KW-1185">Reference proteome</keyword>
<dbReference type="HOGENOM" id="CLU_172610_1_0_11"/>
<dbReference type="Proteomes" id="UP000001306">
    <property type="component" value="Chromosome"/>
</dbReference>
<keyword evidence="1" id="KW-1133">Transmembrane helix</keyword>
<accession>Q6ACN1</accession>
<gene>
    <name evidence="2" type="ordered locus">Lxx21730</name>
</gene>
<protein>
    <recommendedName>
        <fullName evidence="4">Lipopolysaccharide assembly protein A domain-containing protein</fullName>
    </recommendedName>
</protein>
<keyword evidence="1" id="KW-0472">Membrane</keyword>
<dbReference type="STRING" id="281090.Lxx21730"/>
<dbReference type="KEGG" id="lxx:Lxx21730"/>
<dbReference type="eggNOG" id="ENOG5032HGV">
    <property type="taxonomic scope" value="Bacteria"/>
</dbReference>
<evidence type="ECO:0008006" key="4">
    <source>
        <dbReference type="Google" id="ProtNLM"/>
    </source>
</evidence>
<name>Q6ACN1_LEIXX</name>
<organism evidence="2 3">
    <name type="scientific">Leifsonia xyli subsp. xyli (strain CTCB07)</name>
    <dbReference type="NCBI Taxonomy" id="281090"/>
    <lineage>
        <taxon>Bacteria</taxon>
        <taxon>Bacillati</taxon>
        <taxon>Actinomycetota</taxon>
        <taxon>Actinomycetes</taxon>
        <taxon>Micrococcales</taxon>
        <taxon>Microbacteriaceae</taxon>
        <taxon>Leifsonia</taxon>
    </lineage>
</organism>
<feature type="transmembrane region" description="Helical" evidence="1">
    <location>
        <begin position="68"/>
        <end position="88"/>
    </location>
</feature>
<evidence type="ECO:0000256" key="1">
    <source>
        <dbReference type="SAM" id="Phobius"/>
    </source>
</evidence>
<proteinExistence type="predicted"/>
<sequence>MRASHRCRILSSMSRSAPQSDENAFVRFLKRKWLAIALVLLLIVVALQNAIGNDQATLFLLWAQLAMPTWALVLIVFAIGAIAGWVFARNRAARKNRR</sequence>